<gene>
    <name evidence="1" type="ORF">QOZ93_001093</name>
</gene>
<name>A0ABU0JTV5_HATLI</name>
<evidence type="ECO:0000313" key="2">
    <source>
        <dbReference type="Proteomes" id="UP001224418"/>
    </source>
</evidence>
<comment type="caution">
    <text evidence="1">The sequence shown here is derived from an EMBL/GenBank/DDBJ whole genome shotgun (WGS) entry which is preliminary data.</text>
</comment>
<proteinExistence type="predicted"/>
<protein>
    <submittedName>
        <fullName evidence="1">Uncharacterized protein</fullName>
    </submittedName>
</protein>
<keyword evidence="2" id="KW-1185">Reference proteome</keyword>
<organism evidence="1 2">
    <name type="scientific">Hathewaya limosa</name>
    <name type="common">Clostridium limosum</name>
    <dbReference type="NCBI Taxonomy" id="1536"/>
    <lineage>
        <taxon>Bacteria</taxon>
        <taxon>Bacillati</taxon>
        <taxon>Bacillota</taxon>
        <taxon>Clostridia</taxon>
        <taxon>Eubacteriales</taxon>
        <taxon>Clostridiaceae</taxon>
        <taxon>Hathewaya</taxon>
    </lineage>
</organism>
<dbReference type="EMBL" id="JAUSWN010000007">
    <property type="protein sequence ID" value="MDQ0479352.1"/>
    <property type="molecule type" value="Genomic_DNA"/>
</dbReference>
<dbReference type="Proteomes" id="UP001224418">
    <property type="component" value="Unassembled WGS sequence"/>
</dbReference>
<dbReference type="RefSeq" id="WP_307355428.1">
    <property type="nucleotide sequence ID" value="NZ_BAAACJ010000032.1"/>
</dbReference>
<accession>A0ABU0JTV5</accession>
<evidence type="ECO:0000313" key="1">
    <source>
        <dbReference type="EMBL" id="MDQ0479352.1"/>
    </source>
</evidence>
<reference evidence="1 2" key="1">
    <citation type="submission" date="2023-07" db="EMBL/GenBank/DDBJ databases">
        <title>Genomic Encyclopedia of Type Strains, Phase IV (KMG-IV): sequencing the most valuable type-strain genomes for metagenomic binning, comparative biology and taxonomic classification.</title>
        <authorList>
            <person name="Goeker M."/>
        </authorList>
    </citation>
    <scope>NUCLEOTIDE SEQUENCE [LARGE SCALE GENOMIC DNA]</scope>
    <source>
        <strain evidence="1 2">DSM 1400</strain>
    </source>
</reference>
<sequence length="221" mass="25984">MSLGLINNENVQKVKKILIEENLKDNIIIEKDKLELQLGIDELTMAMEASYLGSCYFRMFGRSFKYNNDVENMKIKDKAYRMFMCVGPWKKQNKECESYVVLGANYKQFGNGFSELDLSDCLEDDEYIYIVKNLSKLAGASAITRLNKGIKSDRDKKYERRRMLVSQLNFETLDYDKSEWLCIAKINKSELENKEKYNEILRNFLNNFIEYSLKVEEIISQ</sequence>